<evidence type="ECO:0000313" key="1">
    <source>
        <dbReference type="EMBL" id="KJY16014.1"/>
    </source>
</evidence>
<dbReference type="Proteomes" id="UP000033551">
    <property type="component" value="Unassembled WGS sequence"/>
</dbReference>
<keyword evidence="2" id="KW-1185">Reference proteome</keyword>
<protein>
    <submittedName>
        <fullName evidence="1">Radical SAM protein</fullName>
    </submittedName>
</protein>
<sequence length="114" mass="12028">TVLDAAPGGEAGEWWGLLEEAERQAPEAVRDVLHYPSTGVWAEETLRRLHAPQGPAPDLGHLGALAVAAALRAGTGFKTTLRPSHGRLALPTLGLLLPDRPGPLALTERSWDSG</sequence>
<organism evidence="1 2">
    <name type="scientific">Streptomyces katrae</name>
    <dbReference type="NCBI Taxonomy" id="68223"/>
    <lineage>
        <taxon>Bacteria</taxon>
        <taxon>Bacillati</taxon>
        <taxon>Actinomycetota</taxon>
        <taxon>Actinomycetes</taxon>
        <taxon>Kitasatosporales</taxon>
        <taxon>Streptomycetaceae</taxon>
        <taxon>Streptomyces</taxon>
    </lineage>
</organism>
<dbReference type="AlphaFoldDB" id="A0A0F4I2W2"/>
<name>A0A0F4I2W2_9ACTN</name>
<accession>A0A0F4I2W2</accession>
<comment type="caution">
    <text evidence="1">The sequence shown here is derived from an EMBL/GenBank/DDBJ whole genome shotgun (WGS) entry which is preliminary data.</text>
</comment>
<proteinExistence type="predicted"/>
<feature type="non-terminal residue" evidence="1">
    <location>
        <position position="114"/>
    </location>
</feature>
<gene>
    <name evidence="1" type="ORF">VR44_40645</name>
</gene>
<evidence type="ECO:0000313" key="2">
    <source>
        <dbReference type="Proteomes" id="UP000033551"/>
    </source>
</evidence>
<dbReference type="EMBL" id="JZWV01001802">
    <property type="protein sequence ID" value="KJY16014.1"/>
    <property type="molecule type" value="Genomic_DNA"/>
</dbReference>
<reference evidence="1 2" key="1">
    <citation type="submission" date="2015-02" db="EMBL/GenBank/DDBJ databases">
        <authorList>
            <person name="Ju K.-S."/>
            <person name="Doroghazi J.R."/>
            <person name="Metcalf W."/>
        </authorList>
    </citation>
    <scope>NUCLEOTIDE SEQUENCE [LARGE SCALE GENOMIC DNA]</scope>
    <source>
        <strain evidence="1 2">NRRL ISP-5550</strain>
    </source>
</reference>
<feature type="non-terminal residue" evidence="1">
    <location>
        <position position="1"/>
    </location>
</feature>